<comment type="caution">
    <text evidence="7">The sequence shown here is derived from an EMBL/GenBank/DDBJ whole genome shotgun (WGS) entry which is preliminary data.</text>
</comment>
<dbReference type="PANTHER" id="PTHR30329:SF21">
    <property type="entry name" value="LIPOPROTEIN YIAD-RELATED"/>
    <property type="match status" value="1"/>
</dbReference>
<keyword evidence="8" id="KW-1185">Reference proteome</keyword>
<dbReference type="CDD" id="cd07185">
    <property type="entry name" value="OmpA_C-like"/>
    <property type="match status" value="1"/>
</dbReference>
<feature type="domain" description="OmpA-like" evidence="6">
    <location>
        <begin position="235"/>
        <end position="352"/>
    </location>
</feature>
<dbReference type="InterPro" id="IPR006665">
    <property type="entry name" value="OmpA-like"/>
</dbReference>
<keyword evidence="2 4" id="KW-0472">Membrane</keyword>
<dbReference type="AlphaFoldDB" id="A0A2S7TB22"/>
<dbReference type="Gene3D" id="2.60.120.260">
    <property type="entry name" value="Galactose-binding domain-like"/>
    <property type="match status" value="1"/>
</dbReference>
<feature type="compositionally biased region" description="Basic and acidic residues" evidence="5">
    <location>
        <begin position="333"/>
        <end position="346"/>
    </location>
</feature>
<organism evidence="7 8">
    <name type="scientific">Aureicoccus marinus</name>
    <dbReference type="NCBI Taxonomy" id="754435"/>
    <lineage>
        <taxon>Bacteria</taxon>
        <taxon>Pseudomonadati</taxon>
        <taxon>Bacteroidota</taxon>
        <taxon>Flavobacteriia</taxon>
        <taxon>Flavobacteriales</taxon>
        <taxon>Flavobacteriaceae</taxon>
        <taxon>Aureicoccus</taxon>
    </lineage>
</organism>
<comment type="subcellular location">
    <subcellularLocation>
        <location evidence="1">Cell outer membrane</location>
    </subcellularLocation>
</comment>
<dbReference type="Gene3D" id="3.30.1330.60">
    <property type="entry name" value="OmpA-like domain"/>
    <property type="match status" value="1"/>
</dbReference>
<dbReference type="PANTHER" id="PTHR30329">
    <property type="entry name" value="STATOR ELEMENT OF FLAGELLAR MOTOR COMPLEX"/>
    <property type="match status" value="1"/>
</dbReference>
<dbReference type="EMBL" id="MQVX01000001">
    <property type="protein sequence ID" value="PQJ16718.1"/>
    <property type="molecule type" value="Genomic_DNA"/>
</dbReference>
<accession>A0A2S7TB22</accession>
<dbReference type="InterPro" id="IPR050330">
    <property type="entry name" value="Bact_OuterMem_StrucFunc"/>
</dbReference>
<gene>
    <name evidence="7" type="ORF">BST99_00985</name>
</gene>
<dbReference type="GO" id="GO:0009279">
    <property type="term" value="C:cell outer membrane"/>
    <property type="evidence" value="ECO:0007669"/>
    <property type="project" value="UniProtKB-SubCell"/>
</dbReference>
<evidence type="ECO:0000313" key="8">
    <source>
        <dbReference type="Proteomes" id="UP000239366"/>
    </source>
</evidence>
<name>A0A2S7TB22_9FLAO</name>
<keyword evidence="3" id="KW-0998">Cell outer membrane</keyword>
<dbReference type="PROSITE" id="PS51123">
    <property type="entry name" value="OMPA_2"/>
    <property type="match status" value="1"/>
</dbReference>
<evidence type="ECO:0000313" key="7">
    <source>
        <dbReference type="EMBL" id="PQJ16718.1"/>
    </source>
</evidence>
<protein>
    <recommendedName>
        <fullName evidence="6">OmpA-like domain-containing protein</fullName>
    </recommendedName>
</protein>
<evidence type="ECO:0000256" key="3">
    <source>
        <dbReference type="ARBA" id="ARBA00023237"/>
    </source>
</evidence>
<evidence type="ECO:0000259" key="6">
    <source>
        <dbReference type="PROSITE" id="PS51123"/>
    </source>
</evidence>
<evidence type="ECO:0000256" key="4">
    <source>
        <dbReference type="PROSITE-ProRule" id="PRU00473"/>
    </source>
</evidence>
<dbReference type="Proteomes" id="UP000239366">
    <property type="component" value="Unassembled WGS sequence"/>
</dbReference>
<dbReference type="InterPro" id="IPR006664">
    <property type="entry name" value="OMP_bac"/>
</dbReference>
<sequence length="357" mass="41543">MLLASIVLFCTPLQAQNLILNPDFEDRLFCPKALGSFDQDVEGWTCPTQGSTDYFHRCSEVMGVPKNYNGNQEAYSGDAYAGLYFFAPGDYREYLQAELSQTLEPGRKYHFEVYVSLAESADFAVRKFGLMFSEQRIQIETRKYLSKGRLLEQTGNRIHTMEMEMDHIDENRDRWFKLNISFTAKGFERYLLIGNFYPNKGTQRIKTERWGTKQGAYYYVDRTALYEDGNSLPNYELEKRYHFPKVYFAFDSDKLDGTAKESLKEMQAFLKKNRDYYIIVSGHTDSLGQSEYNTDLSHRRAKSIAKQLVLLGVDQDRIRLESFGSDKPLANNHSEKGRQKNRRAEFKLSLVEPFPQR</sequence>
<proteinExistence type="predicted"/>
<feature type="region of interest" description="Disordered" evidence="5">
    <location>
        <begin position="324"/>
        <end position="346"/>
    </location>
</feature>
<evidence type="ECO:0000256" key="1">
    <source>
        <dbReference type="ARBA" id="ARBA00004442"/>
    </source>
</evidence>
<dbReference type="InterPro" id="IPR036737">
    <property type="entry name" value="OmpA-like_sf"/>
</dbReference>
<evidence type="ECO:0000256" key="2">
    <source>
        <dbReference type="ARBA" id="ARBA00023136"/>
    </source>
</evidence>
<dbReference type="SUPFAM" id="SSF103088">
    <property type="entry name" value="OmpA-like"/>
    <property type="match status" value="1"/>
</dbReference>
<reference evidence="8" key="1">
    <citation type="submission" date="2016-11" db="EMBL/GenBank/DDBJ databases">
        <title>Trade-off between light-utilization and light-protection in marine flavobacteria.</title>
        <authorList>
            <person name="Kumagai Y."/>
            <person name="Yoshizawa S."/>
            <person name="Kogure K."/>
        </authorList>
    </citation>
    <scope>NUCLEOTIDE SEQUENCE [LARGE SCALE GENOMIC DNA]</scope>
    <source>
        <strain evidence="8">SG-18</strain>
    </source>
</reference>
<evidence type="ECO:0000256" key="5">
    <source>
        <dbReference type="SAM" id="MobiDB-lite"/>
    </source>
</evidence>
<dbReference type="Pfam" id="PF00691">
    <property type="entry name" value="OmpA"/>
    <property type="match status" value="1"/>
</dbReference>
<dbReference type="PRINTS" id="PR01021">
    <property type="entry name" value="OMPADOMAIN"/>
</dbReference>